<evidence type="ECO:0000313" key="3">
    <source>
        <dbReference type="EMBL" id="MET4575616.1"/>
    </source>
</evidence>
<comment type="caution">
    <text evidence="3">The sequence shown here is derived from an EMBL/GenBank/DDBJ whole genome shotgun (WGS) entry which is preliminary data.</text>
</comment>
<feature type="domain" description="2Fe-2S ferredoxin-type" evidence="1">
    <location>
        <begin position="237"/>
        <end position="322"/>
    </location>
</feature>
<dbReference type="InterPro" id="IPR012675">
    <property type="entry name" value="Beta-grasp_dom_sf"/>
</dbReference>
<dbReference type="InterPro" id="IPR001041">
    <property type="entry name" value="2Fe-2S_ferredoxin-type"/>
</dbReference>
<dbReference type="InterPro" id="IPR039261">
    <property type="entry name" value="FNR_nucleotide-bd"/>
</dbReference>
<evidence type="ECO:0000313" key="4">
    <source>
        <dbReference type="Proteomes" id="UP001549320"/>
    </source>
</evidence>
<dbReference type="PANTHER" id="PTHR47354">
    <property type="entry name" value="NADH OXIDOREDUCTASE HCR"/>
    <property type="match status" value="1"/>
</dbReference>
<dbReference type="PROSITE" id="PS00197">
    <property type="entry name" value="2FE2S_FER_1"/>
    <property type="match status" value="1"/>
</dbReference>
<dbReference type="PANTHER" id="PTHR47354:SF2">
    <property type="entry name" value="BLR2392 PROTEIN"/>
    <property type="match status" value="1"/>
</dbReference>
<dbReference type="InterPro" id="IPR036010">
    <property type="entry name" value="2Fe-2S_ferredoxin-like_sf"/>
</dbReference>
<organism evidence="3 4">
    <name type="scientific">Ottowia thiooxydans</name>
    <dbReference type="NCBI Taxonomy" id="219182"/>
    <lineage>
        <taxon>Bacteria</taxon>
        <taxon>Pseudomonadati</taxon>
        <taxon>Pseudomonadota</taxon>
        <taxon>Betaproteobacteria</taxon>
        <taxon>Burkholderiales</taxon>
        <taxon>Comamonadaceae</taxon>
        <taxon>Ottowia</taxon>
    </lineage>
</organism>
<protein>
    <submittedName>
        <fullName evidence="3">Ferredoxin-NADP reductase</fullName>
    </submittedName>
</protein>
<dbReference type="InterPro" id="IPR017938">
    <property type="entry name" value="Riboflavin_synthase-like_b-brl"/>
</dbReference>
<dbReference type="InterPro" id="IPR006058">
    <property type="entry name" value="2Fe2S_fd_BS"/>
</dbReference>
<accession>A0ABV2Q3L9</accession>
<dbReference type="InterPro" id="IPR017927">
    <property type="entry name" value="FAD-bd_FR_type"/>
</dbReference>
<keyword evidence="4" id="KW-1185">Reference proteome</keyword>
<dbReference type="CDD" id="cd00207">
    <property type="entry name" value="fer2"/>
    <property type="match status" value="1"/>
</dbReference>
<dbReference type="RefSeq" id="WP_354441159.1">
    <property type="nucleotide sequence ID" value="NZ_JBEPSH010000001.1"/>
</dbReference>
<sequence length="322" mass="34294">MSTISMRVAQVETLNALIRRFTLQPVQGGILPAFDAGAHVRVRIGTADDWRHYSLIDFSTAADAGAAPQAYTIAVRMEDAGRGGSRFMHSLQAGDALTIEPPRNDFPLATHDGAVVLVAGGIGVTPLASMAARCRAHGRPVRMVYAGRSRALMALLPELQLLLGDALHVHADEESGAPLDVGALLDACAPEDRLYVCGPQPLLDAVLAAAHARAWPSERVHFELFTAPVAQAGDHAFEVVLSQSGQRFTVPADQSILECLIDHGCDPLFDCKRGECGVCAVPVLEGDIDHRDYVLNASEKAAGNVIQICISRAKGSRLVLDL</sequence>
<dbReference type="PROSITE" id="PS51085">
    <property type="entry name" value="2FE2S_FER_2"/>
    <property type="match status" value="1"/>
</dbReference>
<dbReference type="Gene3D" id="3.10.20.30">
    <property type="match status" value="1"/>
</dbReference>
<dbReference type="InterPro" id="IPR050415">
    <property type="entry name" value="MRET"/>
</dbReference>
<evidence type="ECO:0000259" key="2">
    <source>
        <dbReference type="PROSITE" id="PS51384"/>
    </source>
</evidence>
<reference evidence="3 4" key="1">
    <citation type="submission" date="2024-06" db="EMBL/GenBank/DDBJ databases">
        <title>Sorghum-associated microbial communities from plants grown in Nebraska, USA.</title>
        <authorList>
            <person name="Schachtman D."/>
        </authorList>
    </citation>
    <scope>NUCLEOTIDE SEQUENCE [LARGE SCALE GENOMIC DNA]</scope>
    <source>
        <strain evidence="3 4">2709</strain>
    </source>
</reference>
<dbReference type="SUPFAM" id="SSF52343">
    <property type="entry name" value="Ferredoxin reductase-like, C-terminal NADP-linked domain"/>
    <property type="match status" value="1"/>
</dbReference>
<dbReference type="SUPFAM" id="SSF63380">
    <property type="entry name" value="Riboflavin synthase domain-like"/>
    <property type="match status" value="1"/>
</dbReference>
<dbReference type="Proteomes" id="UP001549320">
    <property type="component" value="Unassembled WGS sequence"/>
</dbReference>
<name>A0ABV2Q3L9_9BURK</name>
<dbReference type="SUPFAM" id="SSF54292">
    <property type="entry name" value="2Fe-2S ferredoxin-like"/>
    <property type="match status" value="1"/>
</dbReference>
<dbReference type="EMBL" id="JBEPSH010000001">
    <property type="protein sequence ID" value="MET4575616.1"/>
    <property type="molecule type" value="Genomic_DNA"/>
</dbReference>
<gene>
    <name evidence="3" type="ORF">ABIE13_000713</name>
</gene>
<dbReference type="Gene3D" id="3.40.50.80">
    <property type="entry name" value="Nucleotide-binding domain of ferredoxin-NADP reductase (FNR) module"/>
    <property type="match status" value="1"/>
</dbReference>
<dbReference type="CDD" id="cd06185">
    <property type="entry name" value="PDR_like"/>
    <property type="match status" value="1"/>
</dbReference>
<dbReference type="PROSITE" id="PS51384">
    <property type="entry name" value="FAD_FR"/>
    <property type="match status" value="1"/>
</dbReference>
<dbReference type="Gene3D" id="2.40.30.10">
    <property type="entry name" value="Translation factors"/>
    <property type="match status" value="1"/>
</dbReference>
<dbReference type="Pfam" id="PF00111">
    <property type="entry name" value="Fer2"/>
    <property type="match status" value="1"/>
</dbReference>
<dbReference type="PRINTS" id="PR00409">
    <property type="entry name" value="PHDIOXRDTASE"/>
</dbReference>
<proteinExistence type="predicted"/>
<evidence type="ECO:0000259" key="1">
    <source>
        <dbReference type="PROSITE" id="PS51085"/>
    </source>
</evidence>
<feature type="domain" description="FAD-binding FR-type" evidence="2">
    <location>
        <begin position="1"/>
        <end position="109"/>
    </location>
</feature>